<name>A0ACC1HDE7_9FUNG</name>
<keyword evidence="2" id="KW-1185">Reference proteome</keyword>
<accession>A0ACC1HDE7</accession>
<dbReference type="Proteomes" id="UP001145114">
    <property type="component" value="Unassembled WGS sequence"/>
</dbReference>
<evidence type="ECO:0000313" key="2">
    <source>
        <dbReference type="Proteomes" id="UP001145114"/>
    </source>
</evidence>
<organism evidence="1 2">
    <name type="scientific">Spiromyces aspiralis</name>
    <dbReference type="NCBI Taxonomy" id="68401"/>
    <lineage>
        <taxon>Eukaryota</taxon>
        <taxon>Fungi</taxon>
        <taxon>Fungi incertae sedis</taxon>
        <taxon>Zoopagomycota</taxon>
        <taxon>Kickxellomycotina</taxon>
        <taxon>Kickxellomycetes</taxon>
        <taxon>Kickxellales</taxon>
        <taxon>Kickxellaceae</taxon>
        <taxon>Spiromyces</taxon>
    </lineage>
</organism>
<protein>
    <submittedName>
        <fullName evidence="1">Uncharacterized protein</fullName>
    </submittedName>
</protein>
<reference evidence="1" key="1">
    <citation type="submission" date="2022-06" db="EMBL/GenBank/DDBJ databases">
        <title>Phylogenomic reconstructions and comparative analyses of Kickxellomycotina fungi.</title>
        <authorList>
            <person name="Reynolds N.K."/>
            <person name="Stajich J.E."/>
            <person name="Barry K."/>
            <person name="Grigoriev I.V."/>
            <person name="Crous P."/>
            <person name="Smith M.E."/>
        </authorList>
    </citation>
    <scope>NUCLEOTIDE SEQUENCE</scope>
    <source>
        <strain evidence="1">RSA 2271</strain>
    </source>
</reference>
<comment type="caution">
    <text evidence="1">The sequence shown here is derived from an EMBL/GenBank/DDBJ whole genome shotgun (WGS) entry which is preliminary data.</text>
</comment>
<dbReference type="EMBL" id="JAMZIH010005804">
    <property type="protein sequence ID" value="KAJ1674630.1"/>
    <property type="molecule type" value="Genomic_DNA"/>
</dbReference>
<proteinExistence type="predicted"/>
<gene>
    <name evidence="1" type="ORF">EV182_002882</name>
</gene>
<evidence type="ECO:0000313" key="1">
    <source>
        <dbReference type="EMBL" id="KAJ1674630.1"/>
    </source>
</evidence>
<sequence>MVEERDPSKQEYQSSEDITDVSLTSQLSSQLSTSSLKNAGRGANNSSSGGGFLIDQIDRRKAVLSKERARSTAKYSRDAKKEGKTGSDDEEEEDSDVESTNDKGEHDFDDIQPPLDDLPPWMQAIVYAVALSGVYGLFEALVNQQYSIEITFVEVLRKMAQVIPAMAVIVYFTQRFAKYQAVKALMLAIATACGCYFIHLNLHSPRMGIMKRAPGLASLWIYLTVVMEVRAAIINVLVVCAFWLLDPFESVR</sequence>